<feature type="transmembrane region" description="Helical" evidence="7">
    <location>
        <begin position="320"/>
        <end position="343"/>
    </location>
</feature>
<dbReference type="PANTHER" id="PTHR30250:SF10">
    <property type="entry name" value="LIPOPOLYSACCHARIDE BIOSYNTHESIS PROTEIN WZXC"/>
    <property type="match status" value="1"/>
</dbReference>
<evidence type="ECO:0000256" key="2">
    <source>
        <dbReference type="ARBA" id="ARBA00007430"/>
    </source>
</evidence>
<evidence type="ECO:0000256" key="5">
    <source>
        <dbReference type="ARBA" id="ARBA00022989"/>
    </source>
</evidence>
<feature type="transmembrane region" description="Helical" evidence="7">
    <location>
        <begin position="450"/>
        <end position="469"/>
    </location>
</feature>
<evidence type="ECO:0000256" key="1">
    <source>
        <dbReference type="ARBA" id="ARBA00004651"/>
    </source>
</evidence>
<feature type="transmembrane region" description="Helical" evidence="7">
    <location>
        <begin position="149"/>
        <end position="169"/>
    </location>
</feature>
<organism evidence="8 9">
    <name type="scientific">Croceibacterium salegens</name>
    <dbReference type="NCBI Taxonomy" id="1737568"/>
    <lineage>
        <taxon>Bacteria</taxon>
        <taxon>Pseudomonadati</taxon>
        <taxon>Pseudomonadota</taxon>
        <taxon>Alphaproteobacteria</taxon>
        <taxon>Sphingomonadales</taxon>
        <taxon>Erythrobacteraceae</taxon>
        <taxon>Croceibacterium</taxon>
    </lineage>
</organism>
<evidence type="ECO:0000256" key="7">
    <source>
        <dbReference type="SAM" id="Phobius"/>
    </source>
</evidence>
<comment type="similarity">
    <text evidence="2">Belongs to the polysaccharide synthase family.</text>
</comment>
<dbReference type="InterPro" id="IPR050833">
    <property type="entry name" value="Poly_Biosynth_Transport"/>
</dbReference>
<feature type="transmembrane region" description="Helical" evidence="7">
    <location>
        <begin position="21"/>
        <end position="38"/>
    </location>
</feature>
<accession>A0A6I4SRI2</accession>
<feature type="transmembrane region" description="Helical" evidence="7">
    <location>
        <begin position="285"/>
        <end position="308"/>
    </location>
</feature>
<dbReference type="GO" id="GO:0005886">
    <property type="term" value="C:plasma membrane"/>
    <property type="evidence" value="ECO:0007669"/>
    <property type="project" value="UniProtKB-SubCell"/>
</dbReference>
<keyword evidence="6 7" id="KW-0472">Membrane</keyword>
<gene>
    <name evidence="8" type="ORF">GRI89_02920</name>
</gene>
<protein>
    <submittedName>
        <fullName evidence="8">Oligosaccharide flippase family protein</fullName>
    </submittedName>
</protein>
<name>A0A6I4SRI2_9SPHN</name>
<feature type="transmembrane region" description="Helical" evidence="7">
    <location>
        <begin position="85"/>
        <end position="108"/>
    </location>
</feature>
<evidence type="ECO:0000256" key="4">
    <source>
        <dbReference type="ARBA" id="ARBA00022692"/>
    </source>
</evidence>
<keyword evidence="5 7" id="KW-1133">Transmembrane helix</keyword>
<evidence type="ECO:0000313" key="9">
    <source>
        <dbReference type="Proteomes" id="UP000433652"/>
    </source>
</evidence>
<keyword evidence="9" id="KW-1185">Reference proteome</keyword>
<keyword evidence="4 7" id="KW-0812">Transmembrane</keyword>
<feature type="transmembrane region" description="Helical" evidence="7">
    <location>
        <begin position="175"/>
        <end position="197"/>
    </location>
</feature>
<reference evidence="8 9" key="1">
    <citation type="submission" date="2019-12" db="EMBL/GenBank/DDBJ databases">
        <title>Genomic-based taxomic classification of the family Erythrobacteraceae.</title>
        <authorList>
            <person name="Xu L."/>
        </authorList>
    </citation>
    <scope>NUCLEOTIDE SEQUENCE [LARGE SCALE GENOMIC DNA]</scope>
    <source>
        <strain evidence="8 9">MCCC 1K01500</strain>
    </source>
</reference>
<evidence type="ECO:0000256" key="6">
    <source>
        <dbReference type="ARBA" id="ARBA00023136"/>
    </source>
</evidence>
<feature type="transmembrane region" description="Helical" evidence="7">
    <location>
        <begin position="249"/>
        <end position="273"/>
    </location>
</feature>
<dbReference type="OrthoDB" id="7605542at2"/>
<dbReference type="RefSeq" id="WP_159792023.1">
    <property type="nucleotide sequence ID" value="NZ_WTYM01000026.1"/>
</dbReference>
<feature type="transmembrane region" description="Helical" evidence="7">
    <location>
        <begin position="355"/>
        <end position="375"/>
    </location>
</feature>
<evidence type="ECO:0000256" key="3">
    <source>
        <dbReference type="ARBA" id="ARBA00022475"/>
    </source>
</evidence>
<proteinExistence type="inferred from homology"/>
<comment type="caution">
    <text evidence="8">The sequence shown here is derived from an EMBL/GenBank/DDBJ whole genome shotgun (WGS) entry which is preliminary data.</text>
</comment>
<sequence>MSSGLGESVRRAVLWRSGSQIFSQLVAWGSTLAVIRILNPADYGLFAMAEVVLVFLMFLNGYGFAGSLVKDEEVTETKLRQAFGLLLLVNCTLAILQVVIAPLAAAYYRQPIVADLLRTQALIFLATPFIALPEVMLMRQMDFRTQAIVNIAATVVSAAVALGCALSGYGVWTLIYAPIALFWTKAVGLLLATRMLVRPSFRFAGAGAMFNFGLAMILVQLCWIVMTKADAFLAARRLTAHELGLYSEAFFLISLLATKFVPPLNDVAFPAYARLQHDREALGGAFLKAVRLILLLTCPLYFGLAVVAPDAISVVLGDKWVPMAGLVTILGFAMPALTLHILFAPAINATGRVGISMRASVFGAVVMPIAFYVGLQWGASGLAFAWLATVPLLPIFTFVMARKLLHLKLRAFVAAIAPGLLCAAVMAIAVRELGERLAGLAPWERLLTEVTFGGLVYLAILLLTSRETVRELYSMVVRRKPPTPSVA</sequence>
<feature type="transmembrane region" description="Helical" evidence="7">
    <location>
        <begin position="209"/>
        <end position="229"/>
    </location>
</feature>
<feature type="transmembrane region" description="Helical" evidence="7">
    <location>
        <begin position="411"/>
        <end position="430"/>
    </location>
</feature>
<feature type="transmembrane region" description="Helical" evidence="7">
    <location>
        <begin position="381"/>
        <end position="399"/>
    </location>
</feature>
<dbReference type="Pfam" id="PF13440">
    <property type="entry name" value="Polysacc_synt_3"/>
    <property type="match status" value="1"/>
</dbReference>
<dbReference type="AlphaFoldDB" id="A0A6I4SRI2"/>
<evidence type="ECO:0000313" key="8">
    <source>
        <dbReference type="EMBL" id="MXO58494.1"/>
    </source>
</evidence>
<dbReference type="EMBL" id="WTYM01000026">
    <property type="protein sequence ID" value="MXO58494.1"/>
    <property type="molecule type" value="Genomic_DNA"/>
</dbReference>
<feature type="transmembrane region" description="Helical" evidence="7">
    <location>
        <begin position="44"/>
        <end position="65"/>
    </location>
</feature>
<dbReference type="PANTHER" id="PTHR30250">
    <property type="entry name" value="PST FAMILY PREDICTED COLANIC ACID TRANSPORTER"/>
    <property type="match status" value="1"/>
</dbReference>
<dbReference type="CDD" id="cd13127">
    <property type="entry name" value="MATE_tuaB_like"/>
    <property type="match status" value="1"/>
</dbReference>
<feature type="transmembrane region" description="Helical" evidence="7">
    <location>
        <begin position="120"/>
        <end position="137"/>
    </location>
</feature>
<keyword evidence="3" id="KW-1003">Cell membrane</keyword>
<comment type="subcellular location">
    <subcellularLocation>
        <location evidence="1">Cell membrane</location>
        <topology evidence="1">Multi-pass membrane protein</topology>
    </subcellularLocation>
</comment>
<dbReference type="Proteomes" id="UP000433652">
    <property type="component" value="Unassembled WGS sequence"/>
</dbReference>